<reference evidence="1" key="1">
    <citation type="submission" date="2014-09" db="EMBL/GenBank/DDBJ databases">
        <authorList>
            <person name="Magalhaes I.L.F."/>
            <person name="Oliveira U."/>
            <person name="Santos F.R."/>
            <person name="Vidigal T.H.D.A."/>
            <person name="Brescovit A.D."/>
            <person name="Santos A.J."/>
        </authorList>
    </citation>
    <scope>NUCLEOTIDE SEQUENCE</scope>
    <source>
        <tissue evidence="1">Shoot tissue taken approximately 20 cm above the soil surface</tissue>
    </source>
</reference>
<dbReference type="AlphaFoldDB" id="A0A0A9C5H8"/>
<name>A0A0A9C5H8_ARUDO</name>
<sequence length="30" mass="3543">MAYKKYTIRNKIRYSGNSIFWGMKSSLVSI</sequence>
<protein>
    <submittedName>
        <fullName evidence="1">Uncharacterized protein</fullName>
    </submittedName>
</protein>
<proteinExistence type="predicted"/>
<dbReference type="EMBL" id="GBRH01229270">
    <property type="protein sequence ID" value="JAD68625.1"/>
    <property type="molecule type" value="Transcribed_RNA"/>
</dbReference>
<evidence type="ECO:0000313" key="1">
    <source>
        <dbReference type="EMBL" id="JAD68625.1"/>
    </source>
</evidence>
<accession>A0A0A9C5H8</accession>
<organism evidence="1">
    <name type="scientific">Arundo donax</name>
    <name type="common">Giant reed</name>
    <name type="synonym">Donax arundinaceus</name>
    <dbReference type="NCBI Taxonomy" id="35708"/>
    <lineage>
        <taxon>Eukaryota</taxon>
        <taxon>Viridiplantae</taxon>
        <taxon>Streptophyta</taxon>
        <taxon>Embryophyta</taxon>
        <taxon>Tracheophyta</taxon>
        <taxon>Spermatophyta</taxon>
        <taxon>Magnoliopsida</taxon>
        <taxon>Liliopsida</taxon>
        <taxon>Poales</taxon>
        <taxon>Poaceae</taxon>
        <taxon>PACMAD clade</taxon>
        <taxon>Arundinoideae</taxon>
        <taxon>Arundineae</taxon>
        <taxon>Arundo</taxon>
    </lineage>
</organism>
<reference evidence="1" key="2">
    <citation type="journal article" date="2015" name="Data Brief">
        <title>Shoot transcriptome of the giant reed, Arundo donax.</title>
        <authorList>
            <person name="Barrero R.A."/>
            <person name="Guerrero F.D."/>
            <person name="Moolhuijzen P."/>
            <person name="Goolsby J.A."/>
            <person name="Tidwell J."/>
            <person name="Bellgard S.E."/>
            <person name="Bellgard M.I."/>
        </authorList>
    </citation>
    <scope>NUCLEOTIDE SEQUENCE</scope>
    <source>
        <tissue evidence="1">Shoot tissue taken approximately 20 cm above the soil surface</tissue>
    </source>
</reference>